<sequence length="233" mass="27127">MEKIEIEDKLNPIRSLPTMHNYSLILACILSLIYIATCNPRLSEETPKTDGSQPAVELEPMSDQLDPTLLSSEEDPEKRGWEKLSNVWGKRGDWNKLNGMWGKRADWNKLNGMWGKRADWNKLNGMWGKRADWNKLNGMWGKRADWNKLNGMWGKRADWNKLNGMWGKRGWNNLSNVWGKRTTNRDDGSKRTTQWNNLKSVWGKRDSEWDVPAVWEGMPAEDSFQGLYIPDQM</sequence>
<dbReference type="PROSITE" id="PS51257">
    <property type="entry name" value="PROKAR_LIPOPROTEIN"/>
    <property type="match status" value="1"/>
</dbReference>
<evidence type="ECO:0000313" key="3">
    <source>
        <dbReference type="Proteomes" id="UP000887013"/>
    </source>
</evidence>
<proteinExistence type="predicted"/>
<keyword evidence="3" id="KW-1185">Reference proteome</keyword>
<name>A0A8X6I2N5_NEPPI</name>
<dbReference type="Proteomes" id="UP000887013">
    <property type="component" value="Unassembled WGS sequence"/>
</dbReference>
<evidence type="ECO:0000313" key="2">
    <source>
        <dbReference type="EMBL" id="GFS28333.1"/>
    </source>
</evidence>
<comment type="caution">
    <text evidence="2">The sequence shown here is derived from an EMBL/GenBank/DDBJ whole genome shotgun (WGS) entry which is preliminary data.</text>
</comment>
<accession>A0A8X6I2N5</accession>
<dbReference type="OrthoDB" id="6090360at2759"/>
<organism evidence="2 3">
    <name type="scientific">Nephila pilipes</name>
    <name type="common">Giant wood spider</name>
    <name type="synonym">Nephila maculata</name>
    <dbReference type="NCBI Taxonomy" id="299642"/>
    <lineage>
        <taxon>Eukaryota</taxon>
        <taxon>Metazoa</taxon>
        <taxon>Ecdysozoa</taxon>
        <taxon>Arthropoda</taxon>
        <taxon>Chelicerata</taxon>
        <taxon>Arachnida</taxon>
        <taxon>Araneae</taxon>
        <taxon>Araneomorphae</taxon>
        <taxon>Entelegynae</taxon>
        <taxon>Araneoidea</taxon>
        <taxon>Nephilidae</taxon>
        <taxon>Nephila</taxon>
    </lineage>
</organism>
<feature type="region of interest" description="Disordered" evidence="1">
    <location>
        <begin position="43"/>
        <end position="76"/>
    </location>
</feature>
<dbReference type="AlphaFoldDB" id="A0A8X6I2N5"/>
<dbReference type="EMBL" id="BMAW01087177">
    <property type="protein sequence ID" value="GFS28333.1"/>
    <property type="molecule type" value="Genomic_DNA"/>
</dbReference>
<evidence type="ECO:0000256" key="1">
    <source>
        <dbReference type="SAM" id="MobiDB-lite"/>
    </source>
</evidence>
<reference evidence="2" key="1">
    <citation type="submission" date="2020-08" db="EMBL/GenBank/DDBJ databases">
        <title>Multicomponent nature underlies the extraordinary mechanical properties of spider dragline silk.</title>
        <authorList>
            <person name="Kono N."/>
            <person name="Nakamura H."/>
            <person name="Mori M."/>
            <person name="Yoshida Y."/>
            <person name="Ohtoshi R."/>
            <person name="Malay A.D."/>
            <person name="Moran D.A.P."/>
            <person name="Tomita M."/>
            <person name="Numata K."/>
            <person name="Arakawa K."/>
        </authorList>
    </citation>
    <scope>NUCLEOTIDE SEQUENCE</scope>
</reference>
<gene>
    <name evidence="2" type="primary">NCL1_33115</name>
    <name evidence="2" type="ORF">NPIL_79211</name>
</gene>
<protein>
    <submittedName>
        <fullName evidence="2">Prothoracicostatic peptide</fullName>
    </submittedName>
</protein>